<dbReference type="Proteomes" id="UP001153076">
    <property type="component" value="Unassembled WGS sequence"/>
</dbReference>
<evidence type="ECO:0000313" key="2">
    <source>
        <dbReference type="EMBL" id="KAJ8438222.1"/>
    </source>
</evidence>
<reference evidence="2" key="1">
    <citation type="submission" date="2022-04" db="EMBL/GenBank/DDBJ databases">
        <title>Carnegiea gigantea Genome sequencing and assembly v2.</title>
        <authorList>
            <person name="Copetti D."/>
            <person name="Sanderson M.J."/>
            <person name="Burquez A."/>
            <person name="Wojciechowski M.F."/>
        </authorList>
    </citation>
    <scope>NUCLEOTIDE SEQUENCE</scope>
    <source>
        <strain evidence="2">SGP5-SGP5p</strain>
        <tissue evidence="2">Aerial part</tissue>
    </source>
</reference>
<dbReference type="PANTHER" id="PTHR36751:SF1">
    <property type="entry name" value="F3E22.8 PROTEIN"/>
    <property type="match status" value="1"/>
</dbReference>
<name>A0A9Q1QDJ6_9CARY</name>
<keyword evidence="3" id="KW-1185">Reference proteome</keyword>
<gene>
    <name evidence="2" type="ORF">Cgig2_011584</name>
</gene>
<comment type="caution">
    <text evidence="2">The sequence shown here is derived from an EMBL/GenBank/DDBJ whole genome shotgun (WGS) entry which is preliminary data.</text>
</comment>
<dbReference type="PANTHER" id="PTHR36751">
    <property type="entry name" value="F3E22.8 PROTEIN"/>
    <property type="match status" value="1"/>
</dbReference>
<proteinExistence type="predicted"/>
<protein>
    <submittedName>
        <fullName evidence="2">Uncharacterized protein</fullName>
    </submittedName>
</protein>
<evidence type="ECO:0000256" key="1">
    <source>
        <dbReference type="SAM" id="MobiDB-lite"/>
    </source>
</evidence>
<dbReference type="OrthoDB" id="1914074at2759"/>
<sequence>MEVSFMADTFSITRHHISITDVLQTSSAIFPIDAVAPPTVRSKPSCRAAARRVLLKSRRRTKRRSPPIEDGGDAGFFAADGGEGGFPGGGSGGGWNFDGFGGGGSGNWDDDQSSPSNSDDPAFDFVYEVVCWIVFSNCLHFAFKKVVRLVSVEREKSLFHAEFAEEVVYNVSLIPPPSLKVQPRVLHSDPAHRREGKAEFKSGGDRESLVKS</sequence>
<evidence type="ECO:0000313" key="3">
    <source>
        <dbReference type="Proteomes" id="UP001153076"/>
    </source>
</evidence>
<dbReference type="AlphaFoldDB" id="A0A9Q1QDJ6"/>
<organism evidence="2 3">
    <name type="scientific">Carnegiea gigantea</name>
    <dbReference type="NCBI Taxonomy" id="171969"/>
    <lineage>
        <taxon>Eukaryota</taxon>
        <taxon>Viridiplantae</taxon>
        <taxon>Streptophyta</taxon>
        <taxon>Embryophyta</taxon>
        <taxon>Tracheophyta</taxon>
        <taxon>Spermatophyta</taxon>
        <taxon>Magnoliopsida</taxon>
        <taxon>eudicotyledons</taxon>
        <taxon>Gunneridae</taxon>
        <taxon>Pentapetalae</taxon>
        <taxon>Caryophyllales</taxon>
        <taxon>Cactineae</taxon>
        <taxon>Cactaceae</taxon>
        <taxon>Cactoideae</taxon>
        <taxon>Echinocereeae</taxon>
        <taxon>Carnegiea</taxon>
    </lineage>
</organism>
<accession>A0A9Q1QDJ6</accession>
<dbReference type="EMBL" id="JAKOGI010000265">
    <property type="protein sequence ID" value="KAJ8438222.1"/>
    <property type="molecule type" value="Genomic_DNA"/>
</dbReference>
<feature type="region of interest" description="Disordered" evidence="1">
    <location>
        <begin position="187"/>
        <end position="212"/>
    </location>
</feature>